<reference evidence="2" key="1">
    <citation type="journal article" date="2014" name="Front. Microbiol.">
        <title>High frequency of phylogenetically diverse reductive dehalogenase-homologous genes in deep subseafloor sedimentary metagenomes.</title>
        <authorList>
            <person name="Kawai M."/>
            <person name="Futagami T."/>
            <person name="Toyoda A."/>
            <person name="Takaki Y."/>
            <person name="Nishi S."/>
            <person name="Hori S."/>
            <person name="Arai W."/>
            <person name="Tsubouchi T."/>
            <person name="Morono Y."/>
            <person name="Uchiyama I."/>
            <person name="Ito T."/>
            <person name="Fujiyama A."/>
            <person name="Inagaki F."/>
            <person name="Takami H."/>
        </authorList>
    </citation>
    <scope>NUCLEOTIDE SEQUENCE</scope>
    <source>
        <strain evidence="2">Expedition CK06-06</strain>
    </source>
</reference>
<evidence type="ECO:0000259" key="1">
    <source>
        <dbReference type="Pfam" id="PF01106"/>
    </source>
</evidence>
<dbReference type="Gene3D" id="3.30.300.130">
    <property type="entry name" value="Fe-S cluster assembly (FSCA)"/>
    <property type="match status" value="1"/>
</dbReference>
<accession>X1U8G6</accession>
<feature type="non-terminal residue" evidence="2">
    <location>
        <position position="54"/>
    </location>
</feature>
<dbReference type="GO" id="GO:0051536">
    <property type="term" value="F:iron-sulfur cluster binding"/>
    <property type="evidence" value="ECO:0007669"/>
    <property type="project" value="InterPro"/>
</dbReference>
<feature type="domain" description="NIF system FeS cluster assembly NifU C-terminal" evidence="1">
    <location>
        <begin position="5"/>
        <end position="54"/>
    </location>
</feature>
<dbReference type="PANTHER" id="PTHR11178">
    <property type="entry name" value="IRON-SULFUR CLUSTER SCAFFOLD PROTEIN NFU-RELATED"/>
    <property type="match status" value="1"/>
</dbReference>
<dbReference type="GO" id="GO:0005506">
    <property type="term" value="F:iron ion binding"/>
    <property type="evidence" value="ECO:0007669"/>
    <property type="project" value="InterPro"/>
</dbReference>
<protein>
    <recommendedName>
        <fullName evidence="1">NIF system FeS cluster assembly NifU C-terminal domain-containing protein</fullName>
    </recommendedName>
</protein>
<organism evidence="2">
    <name type="scientific">marine sediment metagenome</name>
    <dbReference type="NCBI Taxonomy" id="412755"/>
    <lineage>
        <taxon>unclassified sequences</taxon>
        <taxon>metagenomes</taxon>
        <taxon>ecological metagenomes</taxon>
    </lineage>
</organism>
<comment type="caution">
    <text evidence="2">The sequence shown here is derived from an EMBL/GenBank/DDBJ whole genome shotgun (WGS) entry which is preliminary data.</text>
</comment>
<sequence>MKEEVKKAIEEIRPHLQADGGDVEFVDVTEDGVVKVRLLGACEGCPMREMTLSQ</sequence>
<dbReference type="InterPro" id="IPR034904">
    <property type="entry name" value="FSCA_dom_sf"/>
</dbReference>
<dbReference type="InterPro" id="IPR001075">
    <property type="entry name" value="NIF_FeS_clus_asmbl_NifU_C"/>
</dbReference>
<gene>
    <name evidence="2" type="ORF">S12H4_37859</name>
</gene>
<dbReference type="GO" id="GO:0016226">
    <property type="term" value="P:iron-sulfur cluster assembly"/>
    <property type="evidence" value="ECO:0007669"/>
    <property type="project" value="InterPro"/>
</dbReference>
<dbReference type="SUPFAM" id="SSF117916">
    <property type="entry name" value="Fe-S cluster assembly (FSCA) domain-like"/>
    <property type="match status" value="1"/>
</dbReference>
<proteinExistence type="predicted"/>
<evidence type="ECO:0000313" key="2">
    <source>
        <dbReference type="EMBL" id="GAI88594.1"/>
    </source>
</evidence>
<dbReference type="AlphaFoldDB" id="X1U8G6"/>
<name>X1U8G6_9ZZZZ</name>
<dbReference type="Pfam" id="PF01106">
    <property type="entry name" value="NifU"/>
    <property type="match status" value="1"/>
</dbReference>
<dbReference type="EMBL" id="BARW01022736">
    <property type="protein sequence ID" value="GAI88594.1"/>
    <property type="molecule type" value="Genomic_DNA"/>
</dbReference>